<dbReference type="KEGG" id="vg:5745446"/>
<feature type="coiled-coil region" evidence="1">
    <location>
        <begin position="113"/>
        <end position="148"/>
    </location>
</feature>
<accession>A7IY88</accession>
<keyword evidence="3" id="KW-1185">Reference proteome</keyword>
<dbReference type="EMBL" id="DQ499600">
    <property type="protein sequence ID" value="ABF57471.1"/>
    <property type="molecule type" value="Genomic_DNA"/>
</dbReference>
<keyword evidence="1" id="KW-0175">Coiled coil</keyword>
<dbReference type="RefSeq" id="YP_001468919.1">
    <property type="nucleotide sequence ID" value="NC_009816.1"/>
</dbReference>
<organism evidence="2 3">
    <name type="scientific">Corynebacterium phage P1201</name>
    <dbReference type="NCBI Taxonomy" id="384848"/>
    <lineage>
        <taxon>Viruses</taxon>
        <taxon>Duplodnaviria</taxon>
        <taxon>Heunggongvirae</taxon>
        <taxon>Uroviricota</taxon>
        <taxon>Caudoviricetes</taxon>
        <taxon>Zierdtviridae</taxon>
        <taxon>Toshachvirinae</taxon>
        <taxon>Chunghsingvirus</taxon>
        <taxon>Chunghsingvirus P1201</taxon>
        <taxon>Corynebacterium virus P1201</taxon>
    </lineage>
</organism>
<proteinExistence type="predicted"/>
<dbReference type="GeneID" id="5745446"/>
<evidence type="ECO:0000256" key="1">
    <source>
        <dbReference type="SAM" id="Coils"/>
    </source>
</evidence>
<reference evidence="2 3" key="1">
    <citation type="journal article" date="2008" name="Virology">
        <title>Genome sequence of the lytic bacteriophage P1201 from Corynebacterium glutamicum NCHU 87078: Evolutionary relationships to phages from Corynebacterineae.</title>
        <authorList>
            <person name="Chen C.L."/>
            <person name="Pan T.Y."/>
            <person name="Kan S.C."/>
            <person name="Kuan Y.C."/>
            <person name="Hong L.Y."/>
            <person name="Chiu K.R."/>
            <person name="Sheu C.S."/>
            <person name="Yang J.S."/>
            <person name="Hsu W.H."/>
            <person name="Hu H.Y."/>
        </authorList>
    </citation>
    <scope>NUCLEOTIDE SEQUENCE</scope>
</reference>
<name>A7IY88_9CAUD</name>
<sequence>MHKNFDEKRASASDPKADFNYGFSEGTLVIRISDVVRNACDIKPGGRVWGNAFHLKAKDLPGARIYKGTWVAPAKELAELVSSRGDLPKAEETLRALVHAIRMERIEGSEVWLKAQQDRLDEITAREREERESRMKALLESVLDWEEEE</sequence>
<dbReference type="Proteomes" id="UP000002414">
    <property type="component" value="Segment"/>
</dbReference>
<evidence type="ECO:0000313" key="2">
    <source>
        <dbReference type="EMBL" id="ABF57471.1"/>
    </source>
</evidence>
<protein>
    <submittedName>
        <fullName evidence="2">Gp17</fullName>
    </submittedName>
</protein>
<evidence type="ECO:0000313" key="3">
    <source>
        <dbReference type="Proteomes" id="UP000002414"/>
    </source>
</evidence>